<keyword evidence="3" id="KW-1185">Reference proteome</keyword>
<dbReference type="OrthoDB" id="7776647at2"/>
<name>A0A1G9E115_9RHOB</name>
<evidence type="ECO:0000313" key="3">
    <source>
        <dbReference type="Proteomes" id="UP000199328"/>
    </source>
</evidence>
<reference evidence="3" key="1">
    <citation type="submission" date="2016-10" db="EMBL/GenBank/DDBJ databases">
        <authorList>
            <person name="Varghese N."/>
            <person name="Submissions S."/>
        </authorList>
    </citation>
    <scope>NUCLEOTIDE SEQUENCE [LARGE SCALE GENOMIC DNA]</scope>
    <source>
        <strain evidence="3">CGMCC 1.10789</strain>
    </source>
</reference>
<protein>
    <submittedName>
        <fullName evidence="2">Helix-turn-helix domain-containing protein</fullName>
    </submittedName>
</protein>
<feature type="region of interest" description="Disordered" evidence="1">
    <location>
        <begin position="125"/>
        <end position="177"/>
    </location>
</feature>
<evidence type="ECO:0000256" key="1">
    <source>
        <dbReference type="SAM" id="MobiDB-lite"/>
    </source>
</evidence>
<evidence type="ECO:0000313" key="2">
    <source>
        <dbReference type="EMBL" id="SDK69793.1"/>
    </source>
</evidence>
<proteinExistence type="predicted"/>
<dbReference type="Proteomes" id="UP000199328">
    <property type="component" value="Unassembled WGS sequence"/>
</dbReference>
<gene>
    <name evidence="2" type="ORF">SAMN05216257_104106</name>
</gene>
<dbReference type="Pfam" id="PF13730">
    <property type="entry name" value="HTH_36"/>
    <property type="match status" value="1"/>
</dbReference>
<sequence>MSVEVASLIRRSRLGLGATAKAVAMYLADLACDDGGGIWAAKGRIAADLELSKRAVQTAMKALVDAGFLVEVGTRPCRNGATIEYRLAIEVIAGLPSTREEARRTDTTSWGEADSRVKEIHPSGQEGVKEIHPRGEGDSPHGVKEIHPNHPRTILEQGGGGEARACASNPPDTTSGGLDQLFDRVLFAAGHRSGHLPARWMPPAALLHVAGWRSLGLSDDEIVRAVTETQANYREPSRGPEAFDFAMKRFAEEKARAAAGVAAPVAGGEPARRRVRARLPEEIEGGGGDAGG</sequence>
<dbReference type="AlphaFoldDB" id="A0A1G9E115"/>
<feature type="region of interest" description="Disordered" evidence="1">
    <location>
        <begin position="262"/>
        <end position="292"/>
    </location>
</feature>
<organism evidence="2 3">
    <name type="scientific">Meinhardsimonia xiamenensis</name>
    <dbReference type="NCBI Taxonomy" id="990712"/>
    <lineage>
        <taxon>Bacteria</taxon>
        <taxon>Pseudomonadati</taxon>
        <taxon>Pseudomonadota</taxon>
        <taxon>Alphaproteobacteria</taxon>
        <taxon>Rhodobacterales</taxon>
        <taxon>Paracoccaceae</taxon>
        <taxon>Meinhardsimonia</taxon>
    </lineage>
</organism>
<dbReference type="RefSeq" id="WP_092500336.1">
    <property type="nucleotide sequence ID" value="NZ_FNFV01000004.1"/>
</dbReference>
<feature type="compositionally biased region" description="Basic and acidic residues" evidence="1">
    <location>
        <begin position="125"/>
        <end position="148"/>
    </location>
</feature>
<dbReference type="STRING" id="990712.SAMN05216257_104106"/>
<accession>A0A1G9E115</accession>
<dbReference type="EMBL" id="FNFV01000004">
    <property type="protein sequence ID" value="SDK69793.1"/>
    <property type="molecule type" value="Genomic_DNA"/>
</dbReference>